<accession>A0A285VBP6</accession>
<feature type="region of interest" description="Disordered" evidence="2">
    <location>
        <begin position="243"/>
        <end position="264"/>
    </location>
</feature>
<dbReference type="SMART" id="SM00028">
    <property type="entry name" value="TPR"/>
    <property type="match status" value="2"/>
</dbReference>
<dbReference type="InterPro" id="IPR019734">
    <property type="entry name" value="TPR_rpt"/>
</dbReference>
<keyword evidence="4" id="KW-1185">Reference proteome</keyword>
<dbReference type="PROSITE" id="PS50005">
    <property type="entry name" value="TPR"/>
    <property type="match status" value="1"/>
</dbReference>
<evidence type="ECO:0000256" key="2">
    <source>
        <dbReference type="SAM" id="MobiDB-lite"/>
    </source>
</evidence>
<protein>
    <submittedName>
        <fullName evidence="3">Tetratricopeptide repeat-containing protein</fullName>
    </submittedName>
</protein>
<name>A0A285VBP6_9MICO</name>
<dbReference type="EMBL" id="OBQK01000001">
    <property type="protein sequence ID" value="SOC51552.1"/>
    <property type="molecule type" value="Genomic_DNA"/>
</dbReference>
<dbReference type="Gene3D" id="1.25.40.10">
    <property type="entry name" value="Tetratricopeptide repeat domain"/>
    <property type="match status" value="1"/>
</dbReference>
<dbReference type="InterPro" id="IPR011990">
    <property type="entry name" value="TPR-like_helical_dom_sf"/>
</dbReference>
<dbReference type="AlphaFoldDB" id="A0A285VBP6"/>
<sequence length="264" mass="28780">MVREPPTDLRALWDFDDPGGSEERFRDVVRRTTGKDRQLALTQVARALGLLGRFDEGHAVLDALDHDHADADAEIAVRGALERGRLLRSSGDPSAARAHLTSAAERAGSAGLEELQVDALHMLALAAPPDEQESCALRALDVARHARDPRARDWDASLLNNLGMTYADAGDFARALETFEEALRARERIGDPATTRVARWMVAWALRNLGRTEEARRLQLALREELRAVGGSDAYVEEELALLGSPEDGDRSAGGSDAGETGWR</sequence>
<dbReference type="SUPFAM" id="SSF48452">
    <property type="entry name" value="TPR-like"/>
    <property type="match status" value="1"/>
</dbReference>
<dbReference type="RefSeq" id="WP_097186448.1">
    <property type="nucleotide sequence ID" value="NZ_OBQK01000001.1"/>
</dbReference>
<feature type="compositionally biased region" description="Low complexity" evidence="2">
    <location>
        <begin position="253"/>
        <end position="264"/>
    </location>
</feature>
<dbReference type="Pfam" id="PF13424">
    <property type="entry name" value="TPR_12"/>
    <property type="match status" value="1"/>
</dbReference>
<dbReference type="PROSITE" id="PS50293">
    <property type="entry name" value="TPR_REGION"/>
    <property type="match status" value="1"/>
</dbReference>
<evidence type="ECO:0000313" key="4">
    <source>
        <dbReference type="Proteomes" id="UP000219688"/>
    </source>
</evidence>
<gene>
    <name evidence="3" type="ORF">SAMN05421879_101232</name>
</gene>
<evidence type="ECO:0000313" key="3">
    <source>
        <dbReference type="EMBL" id="SOC51552.1"/>
    </source>
</evidence>
<dbReference type="Proteomes" id="UP000219688">
    <property type="component" value="Unassembled WGS sequence"/>
</dbReference>
<reference evidence="4" key="1">
    <citation type="submission" date="2017-08" db="EMBL/GenBank/DDBJ databases">
        <authorList>
            <person name="Varghese N."/>
            <person name="Submissions S."/>
        </authorList>
    </citation>
    <scope>NUCLEOTIDE SEQUENCE [LARGE SCALE GENOMIC DNA]</scope>
    <source>
        <strain evidence="4">USBA17B2</strain>
    </source>
</reference>
<proteinExistence type="predicted"/>
<feature type="repeat" description="TPR" evidence="1">
    <location>
        <begin position="156"/>
        <end position="189"/>
    </location>
</feature>
<keyword evidence="1" id="KW-0802">TPR repeat</keyword>
<evidence type="ECO:0000256" key="1">
    <source>
        <dbReference type="PROSITE-ProRule" id="PRU00339"/>
    </source>
</evidence>
<organism evidence="3 4">
    <name type="scientific">Ornithinimicrobium cerasi</name>
    <dbReference type="NCBI Taxonomy" id="2248773"/>
    <lineage>
        <taxon>Bacteria</taxon>
        <taxon>Bacillati</taxon>
        <taxon>Actinomycetota</taxon>
        <taxon>Actinomycetes</taxon>
        <taxon>Micrococcales</taxon>
        <taxon>Ornithinimicrobiaceae</taxon>
        <taxon>Ornithinimicrobium</taxon>
    </lineage>
</organism>